<dbReference type="GO" id="GO:0005737">
    <property type="term" value="C:cytoplasm"/>
    <property type="evidence" value="ECO:0007669"/>
    <property type="project" value="TreeGrafter"/>
</dbReference>
<feature type="compositionally biased region" description="Basic residues" evidence="5">
    <location>
        <begin position="251"/>
        <end position="261"/>
    </location>
</feature>
<dbReference type="InterPro" id="IPR020892">
    <property type="entry name" value="Cyclophilin-type_PPIase_CS"/>
</dbReference>
<dbReference type="EMBL" id="CAJNNV010029275">
    <property type="protein sequence ID" value="CAE8627826.1"/>
    <property type="molecule type" value="Genomic_DNA"/>
</dbReference>
<dbReference type="Proteomes" id="UP000654075">
    <property type="component" value="Unassembled WGS sequence"/>
</dbReference>
<dbReference type="PANTHER" id="PTHR11071:SF561">
    <property type="entry name" value="PEPTIDYL-PROLYL CIS-TRANS ISOMERASE D-RELATED"/>
    <property type="match status" value="1"/>
</dbReference>
<comment type="catalytic activity">
    <reaction evidence="1 4">
        <text>[protein]-peptidylproline (omega=180) = [protein]-peptidylproline (omega=0)</text>
        <dbReference type="Rhea" id="RHEA:16237"/>
        <dbReference type="Rhea" id="RHEA-COMP:10747"/>
        <dbReference type="Rhea" id="RHEA-COMP:10748"/>
        <dbReference type="ChEBI" id="CHEBI:83833"/>
        <dbReference type="ChEBI" id="CHEBI:83834"/>
        <dbReference type="EC" id="5.2.1.8"/>
    </reaction>
</comment>
<dbReference type="AlphaFoldDB" id="A0A813GRA3"/>
<feature type="domain" description="PPIase cyclophilin-type" evidence="6">
    <location>
        <begin position="66"/>
        <end position="225"/>
    </location>
</feature>
<dbReference type="Gene3D" id="2.40.100.10">
    <property type="entry name" value="Cyclophilin-like"/>
    <property type="match status" value="1"/>
</dbReference>
<comment type="similarity">
    <text evidence="4">Belongs to the cyclophilin-type PPIase family.</text>
</comment>
<dbReference type="OrthoDB" id="438930at2759"/>
<protein>
    <recommendedName>
        <fullName evidence="4">Peptidyl-prolyl cis-trans isomerase</fullName>
        <shortName evidence="4">PPIase</shortName>
        <ecNumber evidence="4">5.2.1.8</ecNumber>
    </recommendedName>
</protein>
<sequence>MKEQEEKERYEQEFAEKGEREEHDQKKLEANREKERKESQKALEARKGKPNPIVYLEVEVRGLPGYGETEGRVEACGRLEIELFADVVPRTAENFRCLCTGEKGKRLNFKGSPFHRIIPGFMTQGGDITHGDGTGGESIYGPTFSDENFARLHARANLLSMANSGANTNNSQFFILFGQAKHLDRKHVVFGELVREDGGVMKKLQAVGSESGDVRGSVTIKDCGEIRNAQDEQRSRERFRKSSRSRTSSRERRKKQRNCYI</sequence>
<organism evidence="7 8">
    <name type="scientific">Polarella glacialis</name>
    <name type="common">Dinoflagellate</name>
    <dbReference type="NCBI Taxonomy" id="89957"/>
    <lineage>
        <taxon>Eukaryota</taxon>
        <taxon>Sar</taxon>
        <taxon>Alveolata</taxon>
        <taxon>Dinophyceae</taxon>
        <taxon>Suessiales</taxon>
        <taxon>Suessiaceae</taxon>
        <taxon>Polarella</taxon>
    </lineage>
</organism>
<dbReference type="GO" id="GO:0006457">
    <property type="term" value="P:protein folding"/>
    <property type="evidence" value="ECO:0007669"/>
    <property type="project" value="InterPro"/>
</dbReference>
<evidence type="ECO:0000256" key="5">
    <source>
        <dbReference type="SAM" id="MobiDB-lite"/>
    </source>
</evidence>
<dbReference type="PRINTS" id="PR00153">
    <property type="entry name" value="CSAPPISMRASE"/>
</dbReference>
<comment type="function">
    <text evidence="4">PPIases accelerate the folding of proteins. It catalyzes the cis-trans isomerization of proline imidic peptide bonds in oligopeptides.</text>
</comment>
<keyword evidence="3 4" id="KW-0413">Isomerase</keyword>
<keyword evidence="2 4" id="KW-0697">Rotamase</keyword>
<feature type="compositionally biased region" description="Basic and acidic residues" evidence="5">
    <location>
        <begin position="227"/>
        <end position="236"/>
    </location>
</feature>
<dbReference type="PROSITE" id="PS50072">
    <property type="entry name" value="CSA_PPIASE_2"/>
    <property type="match status" value="1"/>
</dbReference>
<feature type="region of interest" description="Disordered" evidence="5">
    <location>
        <begin position="227"/>
        <end position="261"/>
    </location>
</feature>
<name>A0A813GRA3_POLGL</name>
<evidence type="ECO:0000313" key="8">
    <source>
        <dbReference type="Proteomes" id="UP000654075"/>
    </source>
</evidence>
<accession>A0A813GRA3</accession>
<dbReference type="PANTHER" id="PTHR11071">
    <property type="entry name" value="PEPTIDYL-PROLYL CIS-TRANS ISOMERASE"/>
    <property type="match status" value="1"/>
</dbReference>
<comment type="caution">
    <text evidence="7">The sequence shown here is derived from an EMBL/GenBank/DDBJ whole genome shotgun (WGS) entry which is preliminary data.</text>
</comment>
<dbReference type="PROSITE" id="PS00170">
    <property type="entry name" value="CSA_PPIASE_1"/>
    <property type="match status" value="1"/>
</dbReference>
<dbReference type="FunFam" id="2.40.100.10:FF:000025">
    <property type="entry name" value="Peptidyl-prolyl cis-trans isomerase CYP19-2"/>
    <property type="match status" value="1"/>
</dbReference>
<dbReference type="GO" id="GO:0003755">
    <property type="term" value="F:peptidyl-prolyl cis-trans isomerase activity"/>
    <property type="evidence" value="ECO:0007669"/>
    <property type="project" value="UniProtKB-UniRule"/>
</dbReference>
<dbReference type="SUPFAM" id="SSF50891">
    <property type="entry name" value="Cyclophilin-like"/>
    <property type="match status" value="1"/>
</dbReference>
<evidence type="ECO:0000256" key="4">
    <source>
        <dbReference type="RuleBase" id="RU363019"/>
    </source>
</evidence>
<dbReference type="Pfam" id="PF00160">
    <property type="entry name" value="Pro_isomerase"/>
    <property type="match status" value="1"/>
</dbReference>
<dbReference type="InterPro" id="IPR002130">
    <property type="entry name" value="Cyclophilin-type_PPIase_dom"/>
</dbReference>
<evidence type="ECO:0000259" key="6">
    <source>
        <dbReference type="PROSITE" id="PS50072"/>
    </source>
</evidence>
<dbReference type="GO" id="GO:0016018">
    <property type="term" value="F:cyclosporin A binding"/>
    <property type="evidence" value="ECO:0007669"/>
    <property type="project" value="TreeGrafter"/>
</dbReference>
<evidence type="ECO:0000256" key="1">
    <source>
        <dbReference type="ARBA" id="ARBA00000971"/>
    </source>
</evidence>
<dbReference type="InterPro" id="IPR029000">
    <property type="entry name" value="Cyclophilin-like_dom_sf"/>
</dbReference>
<reference evidence="7" key="1">
    <citation type="submission" date="2021-02" db="EMBL/GenBank/DDBJ databases">
        <authorList>
            <person name="Dougan E. K."/>
            <person name="Rhodes N."/>
            <person name="Thang M."/>
            <person name="Chan C."/>
        </authorList>
    </citation>
    <scope>NUCLEOTIDE SEQUENCE</scope>
</reference>
<proteinExistence type="inferred from homology"/>
<evidence type="ECO:0000256" key="2">
    <source>
        <dbReference type="ARBA" id="ARBA00023110"/>
    </source>
</evidence>
<evidence type="ECO:0000256" key="3">
    <source>
        <dbReference type="ARBA" id="ARBA00023235"/>
    </source>
</evidence>
<gene>
    <name evidence="7" type="ORF">PGLA1383_LOCUS44541</name>
</gene>
<dbReference type="EC" id="5.2.1.8" evidence="4"/>
<keyword evidence="8" id="KW-1185">Reference proteome</keyword>
<feature type="region of interest" description="Disordered" evidence="5">
    <location>
        <begin position="1"/>
        <end position="46"/>
    </location>
</feature>
<evidence type="ECO:0000313" key="7">
    <source>
        <dbReference type="EMBL" id="CAE8627826.1"/>
    </source>
</evidence>